<reference evidence="2 3" key="1">
    <citation type="submission" date="2019-07" db="EMBL/GenBank/DDBJ databases">
        <title>Lentzea xizangensis sp. nov., isolated from Qinghai-Tibetan Plateau Soils.</title>
        <authorList>
            <person name="Huang J."/>
        </authorList>
    </citation>
    <scope>NUCLEOTIDE SEQUENCE [LARGE SCALE GENOMIC DNA]</scope>
    <source>
        <strain evidence="2 3">FXJ1.1311</strain>
    </source>
</reference>
<feature type="signal peptide" evidence="1">
    <location>
        <begin position="1"/>
        <end position="26"/>
    </location>
</feature>
<dbReference type="RefSeq" id="WP_146350982.1">
    <property type="nucleotide sequence ID" value="NZ_VOBR01000006.1"/>
</dbReference>
<sequence length="117" mass="12575">MQFTKAAAGSALAAAALVGSATTAVAAPAELYHVTAWHDVNIRSCEARSCPVVGHIEAGERHIAYCWTDGETISDFGITNNIWLMVSRQDGGRWLASAVYFQGDRYANLPADAHCDY</sequence>
<organism evidence="2 3">
    <name type="scientific">Lentzea tibetensis</name>
    <dbReference type="NCBI Taxonomy" id="2591470"/>
    <lineage>
        <taxon>Bacteria</taxon>
        <taxon>Bacillati</taxon>
        <taxon>Actinomycetota</taxon>
        <taxon>Actinomycetes</taxon>
        <taxon>Pseudonocardiales</taxon>
        <taxon>Pseudonocardiaceae</taxon>
        <taxon>Lentzea</taxon>
    </lineage>
</organism>
<keyword evidence="3" id="KW-1185">Reference proteome</keyword>
<protein>
    <submittedName>
        <fullName evidence="2">SH3 domain-containing protein</fullName>
    </submittedName>
</protein>
<evidence type="ECO:0000313" key="2">
    <source>
        <dbReference type="EMBL" id="TWP52186.1"/>
    </source>
</evidence>
<dbReference type="EMBL" id="VOBR01000006">
    <property type="protein sequence ID" value="TWP52186.1"/>
    <property type="molecule type" value="Genomic_DNA"/>
</dbReference>
<gene>
    <name evidence="2" type="ORF">FKR81_11455</name>
</gene>
<keyword evidence="1" id="KW-0732">Signal</keyword>
<dbReference type="OrthoDB" id="3700951at2"/>
<proteinExistence type="predicted"/>
<accession>A0A563EWV1</accession>
<name>A0A563EWV1_9PSEU</name>
<dbReference type="AlphaFoldDB" id="A0A563EWV1"/>
<evidence type="ECO:0000313" key="3">
    <source>
        <dbReference type="Proteomes" id="UP000316639"/>
    </source>
</evidence>
<feature type="chain" id="PRO_5021787729" evidence="1">
    <location>
        <begin position="27"/>
        <end position="117"/>
    </location>
</feature>
<evidence type="ECO:0000256" key="1">
    <source>
        <dbReference type="SAM" id="SignalP"/>
    </source>
</evidence>
<comment type="caution">
    <text evidence="2">The sequence shown here is derived from an EMBL/GenBank/DDBJ whole genome shotgun (WGS) entry which is preliminary data.</text>
</comment>
<dbReference type="Proteomes" id="UP000316639">
    <property type="component" value="Unassembled WGS sequence"/>
</dbReference>